<evidence type="ECO:0000313" key="1">
    <source>
        <dbReference type="EMBL" id="RAJ83494.1"/>
    </source>
</evidence>
<dbReference type="RefSeq" id="WP_111592137.1">
    <property type="nucleotide sequence ID" value="NZ_QLMA01000003.1"/>
</dbReference>
<evidence type="ECO:0008006" key="3">
    <source>
        <dbReference type="Google" id="ProtNLM"/>
    </source>
</evidence>
<name>A0A327W654_9BACT</name>
<comment type="caution">
    <text evidence="1">The sequence shown here is derived from an EMBL/GenBank/DDBJ whole genome shotgun (WGS) entry which is preliminary data.</text>
</comment>
<dbReference type="EMBL" id="QLMA01000003">
    <property type="protein sequence ID" value="RAJ83494.1"/>
    <property type="molecule type" value="Genomic_DNA"/>
</dbReference>
<proteinExistence type="predicted"/>
<reference evidence="1 2" key="1">
    <citation type="submission" date="2018-06" db="EMBL/GenBank/DDBJ databases">
        <title>Genomic Encyclopedia of Archaeal and Bacterial Type Strains, Phase II (KMG-II): from individual species to whole genera.</title>
        <authorList>
            <person name="Goeker M."/>
        </authorList>
    </citation>
    <scope>NUCLEOTIDE SEQUENCE [LARGE SCALE GENOMIC DNA]</scope>
    <source>
        <strain evidence="1 2">DSM 29821</strain>
    </source>
</reference>
<dbReference type="OrthoDB" id="9800843at2"/>
<protein>
    <recommendedName>
        <fullName evidence="3">DUF3990 domain-containing protein</fullName>
    </recommendedName>
</protein>
<accession>A0A327W654</accession>
<dbReference type="SUPFAM" id="SSF56399">
    <property type="entry name" value="ADP-ribosylation"/>
    <property type="match status" value="1"/>
</dbReference>
<gene>
    <name evidence="1" type="ORF">CLV59_103462</name>
</gene>
<keyword evidence="2" id="KW-1185">Reference proteome</keyword>
<organism evidence="1 2">
    <name type="scientific">Chitinophaga dinghuensis</name>
    <dbReference type="NCBI Taxonomy" id="1539050"/>
    <lineage>
        <taxon>Bacteria</taxon>
        <taxon>Pseudomonadati</taxon>
        <taxon>Bacteroidota</taxon>
        <taxon>Chitinophagia</taxon>
        <taxon>Chitinophagales</taxon>
        <taxon>Chitinophagaceae</taxon>
        <taxon>Chitinophaga</taxon>
    </lineage>
</organism>
<sequence length="199" mass="22550">MIGFHGCDAKVAHAVITGQVELRPSVNNYDWLGHGIYFGERSPSRAMQFAIELKQNKGRAVCPIEEPAVVGAVLDLGHCLDLSDYKDLQYVKFTFSGLSKIVSDLGASLPKNLRIGQTEDLLLRELDCAVLEYLFKINDLEGNRHFDSVRSPFIEGDELYPDSGFRDKNHIQICIRNTECIKAYFRPRNAEYIRLYSMS</sequence>
<dbReference type="AlphaFoldDB" id="A0A327W654"/>
<evidence type="ECO:0000313" key="2">
    <source>
        <dbReference type="Proteomes" id="UP000249819"/>
    </source>
</evidence>
<dbReference type="Proteomes" id="UP000249819">
    <property type="component" value="Unassembled WGS sequence"/>
</dbReference>